<dbReference type="InterPro" id="IPR010572">
    <property type="entry name" value="Tail_dom"/>
</dbReference>
<gene>
    <name evidence="7" type="ORF">DX927_00430</name>
</gene>
<evidence type="ECO:0000259" key="3">
    <source>
        <dbReference type="Pfam" id="PF24049"/>
    </source>
</evidence>
<dbReference type="Pfam" id="PF24059">
    <property type="entry name" value="DUF7360"/>
    <property type="match status" value="1"/>
</dbReference>
<name>A0A5M8RVP7_9BACI</name>
<evidence type="ECO:0000313" key="8">
    <source>
        <dbReference type="Proteomes" id="UP000324326"/>
    </source>
</evidence>
<accession>A0A5M8RVP7</accession>
<feature type="domain" description="DUF7360" evidence="5">
    <location>
        <begin position="690"/>
        <end position="720"/>
    </location>
</feature>
<organism evidence="7 8">
    <name type="scientific">Bacillus swezeyi</name>
    <dbReference type="NCBI Taxonomy" id="1925020"/>
    <lineage>
        <taxon>Bacteria</taxon>
        <taxon>Bacillati</taxon>
        <taxon>Bacillota</taxon>
        <taxon>Bacilli</taxon>
        <taxon>Bacillales</taxon>
        <taxon>Bacillaceae</taxon>
        <taxon>Bacillus</taxon>
    </lineage>
</organism>
<dbReference type="InterPro" id="IPR007119">
    <property type="entry name" value="Phage_tail_spike_N"/>
</dbReference>
<dbReference type="InterPro" id="IPR055783">
    <property type="entry name" value="DUF7359"/>
</dbReference>
<keyword evidence="1" id="KW-0175">Coiled coil</keyword>
<dbReference type="CDD" id="cd00063">
    <property type="entry name" value="FN3"/>
    <property type="match status" value="1"/>
</dbReference>
<comment type="caution">
    <text evidence="7">The sequence shown here is derived from an EMBL/GenBank/DDBJ whole genome shotgun (WGS) entry which is preliminary data.</text>
</comment>
<feature type="domain" description="Tail spike" evidence="2">
    <location>
        <begin position="130"/>
        <end position="254"/>
    </location>
</feature>
<dbReference type="InterPro" id="IPR055785">
    <property type="entry name" value="DUF7361"/>
</dbReference>
<evidence type="ECO:0000259" key="5">
    <source>
        <dbReference type="Pfam" id="PF24059"/>
    </source>
</evidence>
<dbReference type="Proteomes" id="UP000324326">
    <property type="component" value="Unassembled WGS sequence"/>
</dbReference>
<evidence type="ECO:0000259" key="6">
    <source>
        <dbReference type="Pfam" id="PF24060"/>
    </source>
</evidence>
<feature type="domain" description="DUF7361" evidence="6">
    <location>
        <begin position="784"/>
        <end position="876"/>
    </location>
</feature>
<dbReference type="SUPFAM" id="SSF49265">
    <property type="entry name" value="Fibronectin type III"/>
    <property type="match status" value="1"/>
</dbReference>
<dbReference type="AlphaFoldDB" id="A0A5M8RVP7"/>
<dbReference type="Gene3D" id="2.60.40.10">
    <property type="entry name" value="Immunoglobulins"/>
    <property type="match status" value="1"/>
</dbReference>
<dbReference type="Pfam" id="PF24049">
    <property type="entry name" value="YOMG_N"/>
    <property type="match status" value="1"/>
</dbReference>
<evidence type="ECO:0008006" key="9">
    <source>
        <dbReference type="Google" id="ProtNLM"/>
    </source>
</evidence>
<dbReference type="InterPro" id="IPR003961">
    <property type="entry name" value="FN3_dom"/>
</dbReference>
<reference evidence="7 8" key="1">
    <citation type="submission" date="2018-08" db="EMBL/GenBank/DDBJ databases">
        <title>Bacillus phenotypic plasticity.</title>
        <authorList>
            <person name="Hurtado E."/>
        </authorList>
    </citation>
    <scope>NUCLEOTIDE SEQUENCE [LARGE SCALE GENOMIC DNA]</scope>
    <source>
        <strain evidence="7 8">427</strain>
    </source>
</reference>
<evidence type="ECO:0000259" key="4">
    <source>
        <dbReference type="Pfam" id="PF24058"/>
    </source>
</evidence>
<dbReference type="RefSeq" id="WP_148955494.1">
    <property type="nucleotide sequence ID" value="NZ_QSND01000001.1"/>
</dbReference>
<feature type="domain" description="YOMG-like N-terminal" evidence="3">
    <location>
        <begin position="21"/>
        <end position="110"/>
    </location>
</feature>
<dbReference type="Pfam" id="PF24058">
    <property type="entry name" value="DUF7359"/>
    <property type="match status" value="1"/>
</dbReference>
<dbReference type="InterPro" id="IPR055784">
    <property type="entry name" value="DUF7360"/>
</dbReference>
<dbReference type="Pfam" id="PF24060">
    <property type="entry name" value="DUF7361"/>
    <property type="match status" value="1"/>
</dbReference>
<feature type="coiled-coil region" evidence="1">
    <location>
        <begin position="305"/>
        <end position="377"/>
    </location>
</feature>
<evidence type="ECO:0000256" key="1">
    <source>
        <dbReference type="SAM" id="Coils"/>
    </source>
</evidence>
<dbReference type="EMBL" id="QSND01000001">
    <property type="protein sequence ID" value="KAA6452727.1"/>
    <property type="molecule type" value="Genomic_DNA"/>
</dbReference>
<protein>
    <recommendedName>
        <fullName evidence="9">Prophage tail endopeptidase domain-containing protein</fullName>
    </recommendedName>
</protein>
<dbReference type="InterPro" id="IPR057796">
    <property type="entry name" value="YOMG-like_N"/>
</dbReference>
<evidence type="ECO:0000313" key="7">
    <source>
        <dbReference type="EMBL" id="KAA6452727.1"/>
    </source>
</evidence>
<evidence type="ECO:0000259" key="2">
    <source>
        <dbReference type="Pfam" id="PF06605"/>
    </source>
</evidence>
<dbReference type="Pfam" id="PF06605">
    <property type="entry name" value="Prophage_tail"/>
    <property type="match status" value="1"/>
</dbReference>
<dbReference type="InterPro" id="IPR013783">
    <property type="entry name" value="Ig-like_fold"/>
</dbReference>
<sequence>MSLLFQEVSRSFNLFKPKLSLAKANKKKVANLVDVSSVNLTIKFGEINELSFTVPLKIEIDKEWVKNPHLKRLKLRRLVKLSAYNFKDEWFIIKTKQKSGAENESVTFTCMSLAHQLSYRKVRRYEVTSYNMKQVTDDCFANTNWKAGYINPLFNEKFRSFDITSSTKLDFLFKICETFEAVPVFDTIEKKVHFYTEDEVSKYKGMRVKYGQYLDTIEDTEELEEVCTRLYVTGKDDLSINAANPTGQAYIEDFAYYLYPFERDKDRNVISHSYEMSDELCHAILDFNKFIDSQTETFSSLLARQTEAEKKLATLKAQKAQLALELQVILDKIAVATEAKDPTAELIKQRKSKEAEIETKKNEIKTEEKLLSEIQDKITLLKGKLTLESHLSDELKEELAEFINEQEWSNDNLYDETDLYEAGLEEMKKRNTPPVNITMSIVNFFGIITEHQNWNRLSIGDIIRVQHDRLGIDVKTKVIEMSFDFESNKINLTISNSKRVETVKEKMVKLVYTINHIDNDYTVRKIDWMKTAENFKIRNDRISTPVASPTVKSDGTAITHEFNDNGSVDIVLKWEYPESDEDQYNIDGFEVYLYSSESSDEYVFGSKMSHEEMINVKYDKRSYKFTGLASNKYYTLGVRAYRRVDADIERSGIILSDIVQSKYANENPYLPSSIAEVKGRVNGLIQAVSEERPENPEVNTVWVNPKTNKQELFDGEKWIEQSVTSAESLNGYTAAVSSTPNSIVVRDETGTIDASITGNATQLGGYDSSQYVLKSELPSSPQYSTGEYTGDGKQSRSISLNFTPTMVKIYSTSPTDSTLMIQNSLGGYSLQNGEAGTYLIGGDKTYGSLNLNYFITGSDINTRGNKLNVKYIWEAFKQN</sequence>
<dbReference type="NCBIfam" id="TIGR01665">
    <property type="entry name" value="put_anti_recept"/>
    <property type="match status" value="1"/>
</dbReference>
<proteinExistence type="predicted"/>
<dbReference type="InterPro" id="IPR036116">
    <property type="entry name" value="FN3_sf"/>
</dbReference>
<feature type="domain" description="DUF7359" evidence="4">
    <location>
        <begin position="534"/>
        <end position="656"/>
    </location>
</feature>